<dbReference type="STRING" id="765257.A0A0C9ZR29"/>
<sequence length="180" mass="20490">MSPSSANNPHDYPVPTKLAPGIVHDYHNELTGDICDANGWEIDLNTLPPPISEKDPNDWALYCDQMQFETAEFLFKNAEMSAGNIDRLCDLWGGSLHTQEGGYAPLFADHKQLYKTIDSTPLGDVPWDSFKLKYSGDHPMSNIPPWMDQMYEFWFHPAHSLIVNMLANTEFDGKFDYVPY</sequence>
<dbReference type="AlphaFoldDB" id="A0A0C9ZR29"/>
<name>A0A0C9ZR29_9AGAM</name>
<keyword evidence="2" id="KW-1185">Reference proteome</keyword>
<dbReference type="EMBL" id="KN833742">
    <property type="protein sequence ID" value="KIK22183.1"/>
    <property type="molecule type" value="Genomic_DNA"/>
</dbReference>
<proteinExistence type="predicted"/>
<evidence type="ECO:0000313" key="2">
    <source>
        <dbReference type="Proteomes" id="UP000054018"/>
    </source>
</evidence>
<dbReference type="OrthoDB" id="3199698at2759"/>
<dbReference type="Proteomes" id="UP000054018">
    <property type="component" value="Unassembled WGS sequence"/>
</dbReference>
<gene>
    <name evidence="1" type="ORF">PISMIDRAFT_11776</name>
</gene>
<accession>A0A0C9ZR29</accession>
<dbReference type="HOGENOM" id="CLU_006344_7_3_1"/>
<reference evidence="1 2" key="1">
    <citation type="submission" date="2014-04" db="EMBL/GenBank/DDBJ databases">
        <authorList>
            <consortium name="DOE Joint Genome Institute"/>
            <person name="Kuo A."/>
            <person name="Kohler A."/>
            <person name="Costa M.D."/>
            <person name="Nagy L.G."/>
            <person name="Floudas D."/>
            <person name="Copeland A."/>
            <person name="Barry K.W."/>
            <person name="Cichocki N."/>
            <person name="Veneault-Fourrey C."/>
            <person name="LaButti K."/>
            <person name="Lindquist E.A."/>
            <person name="Lipzen A."/>
            <person name="Lundell T."/>
            <person name="Morin E."/>
            <person name="Murat C."/>
            <person name="Sun H."/>
            <person name="Tunlid A."/>
            <person name="Henrissat B."/>
            <person name="Grigoriev I.V."/>
            <person name="Hibbett D.S."/>
            <person name="Martin F."/>
            <person name="Nordberg H.P."/>
            <person name="Cantor M.N."/>
            <person name="Hua S.X."/>
        </authorList>
    </citation>
    <scope>NUCLEOTIDE SEQUENCE [LARGE SCALE GENOMIC DNA]</scope>
    <source>
        <strain evidence="1 2">441</strain>
    </source>
</reference>
<organism evidence="1 2">
    <name type="scientific">Pisolithus microcarpus 441</name>
    <dbReference type="NCBI Taxonomy" id="765257"/>
    <lineage>
        <taxon>Eukaryota</taxon>
        <taxon>Fungi</taxon>
        <taxon>Dikarya</taxon>
        <taxon>Basidiomycota</taxon>
        <taxon>Agaricomycotina</taxon>
        <taxon>Agaricomycetes</taxon>
        <taxon>Agaricomycetidae</taxon>
        <taxon>Boletales</taxon>
        <taxon>Sclerodermatineae</taxon>
        <taxon>Pisolithaceae</taxon>
        <taxon>Pisolithus</taxon>
    </lineage>
</organism>
<reference evidence="2" key="2">
    <citation type="submission" date="2015-01" db="EMBL/GenBank/DDBJ databases">
        <title>Evolutionary Origins and Diversification of the Mycorrhizal Mutualists.</title>
        <authorList>
            <consortium name="DOE Joint Genome Institute"/>
            <consortium name="Mycorrhizal Genomics Consortium"/>
            <person name="Kohler A."/>
            <person name="Kuo A."/>
            <person name="Nagy L.G."/>
            <person name="Floudas D."/>
            <person name="Copeland A."/>
            <person name="Barry K.W."/>
            <person name="Cichocki N."/>
            <person name="Veneault-Fourrey C."/>
            <person name="LaButti K."/>
            <person name="Lindquist E.A."/>
            <person name="Lipzen A."/>
            <person name="Lundell T."/>
            <person name="Morin E."/>
            <person name="Murat C."/>
            <person name="Riley R."/>
            <person name="Ohm R."/>
            <person name="Sun H."/>
            <person name="Tunlid A."/>
            <person name="Henrissat B."/>
            <person name="Grigoriev I.V."/>
            <person name="Hibbett D.S."/>
            <person name="Martin F."/>
        </authorList>
    </citation>
    <scope>NUCLEOTIDE SEQUENCE [LARGE SCALE GENOMIC DNA]</scope>
    <source>
        <strain evidence="2">441</strain>
    </source>
</reference>
<dbReference type="Pfam" id="PF18759">
    <property type="entry name" value="Plavaka"/>
    <property type="match status" value="1"/>
</dbReference>
<protein>
    <submittedName>
        <fullName evidence="1">Uncharacterized protein</fullName>
    </submittedName>
</protein>
<evidence type="ECO:0000313" key="1">
    <source>
        <dbReference type="EMBL" id="KIK22183.1"/>
    </source>
</evidence>
<dbReference type="InterPro" id="IPR041078">
    <property type="entry name" value="Plavaka"/>
</dbReference>